<dbReference type="EMBL" id="JAJEPV010000024">
    <property type="protein sequence ID" value="MCC2120043.1"/>
    <property type="molecule type" value="Genomic_DNA"/>
</dbReference>
<accession>A0AAE3D6Z5</accession>
<comment type="caution">
    <text evidence="1">The sequence shown here is derived from an EMBL/GenBank/DDBJ whole genome shotgun (WGS) entry which is preliminary data.</text>
</comment>
<name>A0AAE3D6Z5_9FIRM</name>
<organism evidence="1 2">
    <name type="scientific">Waltera acetigignens</name>
    <dbReference type="NCBI Taxonomy" id="2981769"/>
    <lineage>
        <taxon>Bacteria</taxon>
        <taxon>Bacillati</taxon>
        <taxon>Bacillota</taxon>
        <taxon>Clostridia</taxon>
        <taxon>Lachnospirales</taxon>
        <taxon>Lachnospiraceae</taxon>
        <taxon>Waltera</taxon>
    </lineage>
</organism>
<dbReference type="AlphaFoldDB" id="A0AAE3D6Z5"/>
<dbReference type="Proteomes" id="UP001197795">
    <property type="component" value="Unassembled WGS sequence"/>
</dbReference>
<proteinExistence type="predicted"/>
<gene>
    <name evidence="1" type="ORF">LKD75_10680</name>
</gene>
<protein>
    <submittedName>
        <fullName evidence="1">Uncharacterized protein</fullName>
    </submittedName>
</protein>
<sequence length="284" mass="31996">MKKINVKATIFLSAIVLVVVVLLLNLIEFQKAVDFTVPGIQMPKENAYGKLEEVQVSVNGTYYYRVLPWIHGSTFHGQISFVGEGEEPQNYFFTYGASRGFLKEGRGAGWIGTPDAQTTVAIYQAVQNVEKGMISVENLASYVLYPAATPEEAYAIADIWYPGMLENEAKTAFCAAFLPEECPQKIGCSFCAEDYDYVEDVDTVEQLWQEFIQLSGKVTSDPIPPEEMVEGVGYFQFVYADGETRTFRYASEEQGLWIGEDERCLVDGQAFYDWQERLMEAVQK</sequence>
<keyword evidence="2" id="KW-1185">Reference proteome</keyword>
<reference evidence="1 2" key="1">
    <citation type="submission" date="2021-10" db="EMBL/GenBank/DDBJ databases">
        <title>Anaerobic single-cell dispensing facilitates the cultivation of human gut bacteria.</title>
        <authorList>
            <person name="Afrizal A."/>
        </authorList>
    </citation>
    <scope>NUCLEOTIDE SEQUENCE [LARGE SCALE GENOMIC DNA]</scope>
    <source>
        <strain evidence="1 2">CLA-AA-H273</strain>
    </source>
</reference>
<evidence type="ECO:0000313" key="2">
    <source>
        <dbReference type="Proteomes" id="UP001197795"/>
    </source>
</evidence>
<evidence type="ECO:0000313" key="1">
    <source>
        <dbReference type="EMBL" id="MCC2120043.1"/>
    </source>
</evidence>
<dbReference type="RefSeq" id="WP_227733441.1">
    <property type="nucleotide sequence ID" value="NZ_JAJEPV010000024.1"/>
</dbReference>